<protein>
    <recommendedName>
        <fullName evidence="8">Ion transport domain-containing protein</fullName>
    </recommendedName>
</protein>
<dbReference type="Proteomes" id="UP000193648">
    <property type="component" value="Unassembled WGS sequence"/>
</dbReference>
<keyword evidence="2 7" id="KW-0812">Transmembrane</keyword>
<dbReference type="GO" id="GO:0005216">
    <property type="term" value="F:monoatomic ion channel activity"/>
    <property type="evidence" value="ECO:0007669"/>
    <property type="project" value="InterPro"/>
</dbReference>
<evidence type="ECO:0000256" key="3">
    <source>
        <dbReference type="ARBA" id="ARBA00022737"/>
    </source>
</evidence>
<dbReference type="OrthoDB" id="2352140at2759"/>
<dbReference type="EMBL" id="MCFF01000034">
    <property type="protein sequence ID" value="ORZ09344.1"/>
    <property type="molecule type" value="Genomic_DNA"/>
</dbReference>
<evidence type="ECO:0000313" key="9">
    <source>
        <dbReference type="EMBL" id="ORZ09344.1"/>
    </source>
</evidence>
<feature type="transmembrane region" description="Helical" evidence="7">
    <location>
        <begin position="224"/>
        <end position="242"/>
    </location>
</feature>
<reference evidence="9 10" key="1">
    <citation type="submission" date="2016-07" db="EMBL/GenBank/DDBJ databases">
        <title>Pervasive Adenine N6-methylation of Active Genes in Fungi.</title>
        <authorList>
            <consortium name="DOE Joint Genome Institute"/>
            <person name="Mondo S.J."/>
            <person name="Dannebaum R.O."/>
            <person name="Kuo R.C."/>
            <person name="Labutti K."/>
            <person name="Haridas S."/>
            <person name="Kuo A."/>
            <person name="Salamov A."/>
            <person name="Ahrendt S.R."/>
            <person name="Lipzen A."/>
            <person name="Sullivan W."/>
            <person name="Andreopoulos W.B."/>
            <person name="Clum A."/>
            <person name="Lindquist E."/>
            <person name="Daum C."/>
            <person name="Ramamoorthy G.K."/>
            <person name="Gryganskyi A."/>
            <person name="Culley D."/>
            <person name="Magnuson J.K."/>
            <person name="James T.Y."/>
            <person name="O'Malley M.A."/>
            <person name="Stajich J.E."/>
            <person name="Spatafora J.W."/>
            <person name="Visel A."/>
            <person name="Grigoriev I.V."/>
        </authorList>
    </citation>
    <scope>NUCLEOTIDE SEQUENCE [LARGE SCALE GENOMIC DNA]</scope>
    <source>
        <strain evidence="9 10">NRRL 3116</strain>
    </source>
</reference>
<feature type="transmembrane region" description="Helical" evidence="7">
    <location>
        <begin position="334"/>
        <end position="359"/>
    </location>
</feature>
<dbReference type="AlphaFoldDB" id="A0A1Y2GH09"/>
<evidence type="ECO:0000256" key="1">
    <source>
        <dbReference type="ARBA" id="ARBA00004141"/>
    </source>
</evidence>
<dbReference type="PANTHER" id="PTHR10582">
    <property type="entry name" value="TRANSIENT RECEPTOR POTENTIAL ION CHANNEL PROTEIN"/>
    <property type="match status" value="1"/>
</dbReference>
<comment type="subcellular location">
    <subcellularLocation>
        <location evidence="1">Membrane</location>
        <topology evidence="1">Multi-pass membrane protein</topology>
    </subcellularLocation>
</comment>
<accession>A0A1Y2GH09</accession>
<evidence type="ECO:0000259" key="8">
    <source>
        <dbReference type="Pfam" id="PF00520"/>
    </source>
</evidence>
<keyword evidence="3" id="KW-0677">Repeat</keyword>
<dbReference type="InterPro" id="IPR005821">
    <property type="entry name" value="Ion_trans_dom"/>
</dbReference>
<dbReference type="GeneID" id="33561363"/>
<dbReference type="InterPro" id="IPR024862">
    <property type="entry name" value="TRPV"/>
</dbReference>
<evidence type="ECO:0000256" key="4">
    <source>
        <dbReference type="ARBA" id="ARBA00022989"/>
    </source>
</evidence>
<dbReference type="PANTHER" id="PTHR10582:SF2">
    <property type="entry name" value="INACTIVE"/>
    <property type="match status" value="1"/>
</dbReference>
<proteinExistence type="predicted"/>
<feature type="transmembrane region" description="Helical" evidence="7">
    <location>
        <begin position="189"/>
        <end position="212"/>
    </location>
</feature>
<keyword evidence="4 7" id="KW-1133">Transmembrane helix</keyword>
<dbReference type="RefSeq" id="XP_021878797.1">
    <property type="nucleotide sequence ID" value="XM_022019518.1"/>
</dbReference>
<organism evidence="9 10">
    <name type="scientific">Lobosporangium transversale</name>
    <dbReference type="NCBI Taxonomy" id="64571"/>
    <lineage>
        <taxon>Eukaryota</taxon>
        <taxon>Fungi</taxon>
        <taxon>Fungi incertae sedis</taxon>
        <taxon>Mucoromycota</taxon>
        <taxon>Mortierellomycotina</taxon>
        <taxon>Mortierellomycetes</taxon>
        <taxon>Mortierellales</taxon>
        <taxon>Mortierellaceae</taxon>
        <taxon>Lobosporangium</taxon>
    </lineage>
</organism>
<dbReference type="GO" id="GO:0005886">
    <property type="term" value="C:plasma membrane"/>
    <property type="evidence" value="ECO:0007669"/>
    <property type="project" value="TreeGrafter"/>
</dbReference>
<keyword evidence="10" id="KW-1185">Reference proteome</keyword>
<feature type="domain" description="Ion transport" evidence="8">
    <location>
        <begin position="129"/>
        <end position="361"/>
    </location>
</feature>
<evidence type="ECO:0000256" key="6">
    <source>
        <dbReference type="SAM" id="Coils"/>
    </source>
</evidence>
<evidence type="ECO:0000256" key="5">
    <source>
        <dbReference type="ARBA" id="ARBA00023136"/>
    </source>
</evidence>
<feature type="transmembrane region" description="Helical" evidence="7">
    <location>
        <begin position="157"/>
        <end position="177"/>
    </location>
</feature>
<comment type="caution">
    <text evidence="9">The sequence shown here is derived from an EMBL/GenBank/DDBJ whole genome shotgun (WGS) entry which is preliminary data.</text>
</comment>
<keyword evidence="6" id="KW-0175">Coiled coil</keyword>
<evidence type="ECO:0000313" key="10">
    <source>
        <dbReference type="Proteomes" id="UP000193648"/>
    </source>
</evidence>
<dbReference type="Pfam" id="PF00520">
    <property type="entry name" value="Ion_trans"/>
    <property type="match status" value="1"/>
</dbReference>
<evidence type="ECO:0000256" key="7">
    <source>
        <dbReference type="SAM" id="Phobius"/>
    </source>
</evidence>
<feature type="coiled-coil region" evidence="6">
    <location>
        <begin position="429"/>
        <end position="456"/>
    </location>
</feature>
<name>A0A1Y2GH09_9FUNG</name>
<feature type="transmembrane region" description="Helical" evidence="7">
    <location>
        <begin position="262"/>
        <end position="282"/>
    </location>
</feature>
<feature type="transmembrane region" description="Helical" evidence="7">
    <location>
        <begin position="133"/>
        <end position="151"/>
    </location>
</feature>
<gene>
    <name evidence="9" type="ORF">BCR41DRAFT_137568</name>
</gene>
<keyword evidence="5 7" id="KW-0472">Membrane</keyword>
<evidence type="ECO:0000256" key="2">
    <source>
        <dbReference type="ARBA" id="ARBA00022692"/>
    </source>
</evidence>
<dbReference type="GO" id="GO:0098703">
    <property type="term" value="P:calcium ion import across plasma membrane"/>
    <property type="evidence" value="ECO:0007669"/>
    <property type="project" value="TreeGrafter"/>
</dbReference>
<dbReference type="InParanoid" id="A0A1Y2GH09"/>
<sequence length="459" mass="53554">MQLHVSAKLRDPKNDLFTDSVFMASFDALWFYRDDTTNEESGQADLDKKSSCSKCPTEQVEPNTIVRGAPRWKSLYHMYHMFLLKLRLETRIYIKSYKFDLAFFENPAIAALVTYKWNTIGFSHWLKRFVFQCFYYILILVLAFLQVYYTGNDPTPIAEFSIAIIVMSVFFIWLEALQAYQGWEKYRKSIYNSIDMLAFLIPMAAGIHQLVVIFSDDQHGNTRLVSFSVLTVFLHMLFELRVIEMVCKYVTIIQQAIKEIQVFFGIFAAGVITFTIGILHLLHACPTSGCERVEKEGDLPINFLGALSGTYFMLGGRYEPFNSKLSSQDWPVHFMLMLFFFFTVILMLNVLIALINVAFSKGDDGWRLAWVEARMQYIETAENMSYHIPGYRKAYDCFPREIYFTATTQQVKAYQEKLDANTNKRTEKRIVMDARVERLEEQLQDLKKLLLHSTRQQRQ</sequence>